<dbReference type="AlphaFoldDB" id="A0A397U023"/>
<sequence length="406" mass="46778">MLSLCYSHRLVRLPYSSKIIKNSNQIRQNHFDSKTYQVFTRLRERFTRVSFARFASFGIIGTATSVYLIQEYNDLKTMQSFFNAKLPPVETNIFKERKEMEQIKRILTPTLGKHNPNYYLIIGPHGCGKSTLVNFVAGTFKKGIIHVEGSDDIDKFGENFAKDIGKLFKYLGGPYTHKLLWRKVLSRFEEFATKVVKKHSIRPVLIIDDIAKIAKEDPKVVENLQNVAKTAADHRLFTVVFVASDANLIDNFMINNRNIDAQIAKRIFDICGGRISHIVDMAYEVDELINLRKSLGKSVDYNDNEFCEKVIKVVDEQVNVIKQSYRKAWDSYVPENSKRKMLQFLCNNLDAEFTRGDIIRLFDEGTGEYIFSTLLKNNIITDKGRIIEFGAPVIKIMLNELCEKEN</sequence>
<dbReference type="Proteomes" id="UP000266673">
    <property type="component" value="Unassembled WGS sequence"/>
</dbReference>
<dbReference type="Gene3D" id="3.40.50.300">
    <property type="entry name" value="P-loop containing nucleotide triphosphate hydrolases"/>
    <property type="match status" value="1"/>
</dbReference>
<proteinExistence type="predicted"/>
<gene>
    <name evidence="2" type="ORF">C2G38_2224506</name>
</gene>
<dbReference type="OrthoDB" id="2412332at2759"/>
<comment type="caution">
    <text evidence="2">The sequence shown here is derived from an EMBL/GenBank/DDBJ whole genome shotgun (WGS) entry which is preliminary data.</text>
</comment>
<organism evidence="2 3">
    <name type="scientific">Gigaspora rosea</name>
    <dbReference type="NCBI Taxonomy" id="44941"/>
    <lineage>
        <taxon>Eukaryota</taxon>
        <taxon>Fungi</taxon>
        <taxon>Fungi incertae sedis</taxon>
        <taxon>Mucoromycota</taxon>
        <taxon>Glomeromycotina</taxon>
        <taxon>Glomeromycetes</taxon>
        <taxon>Diversisporales</taxon>
        <taxon>Gigasporaceae</taxon>
        <taxon>Gigaspora</taxon>
    </lineage>
</organism>
<reference evidence="2 3" key="1">
    <citation type="submission" date="2018-06" db="EMBL/GenBank/DDBJ databases">
        <title>Comparative genomics reveals the genomic features of Rhizophagus irregularis, R. cerebriforme, R. diaphanum and Gigaspora rosea, and their symbiotic lifestyle signature.</title>
        <authorList>
            <person name="Morin E."/>
            <person name="San Clemente H."/>
            <person name="Chen E.C.H."/>
            <person name="De La Providencia I."/>
            <person name="Hainaut M."/>
            <person name="Kuo A."/>
            <person name="Kohler A."/>
            <person name="Murat C."/>
            <person name="Tang N."/>
            <person name="Roy S."/>
            <person name="Loubradou J."/>
            <person name="Henrissat B."/>
            <person name="Grigoriev I.V."/>
            <person name="Corradi N."/>
            <person name="Roux C."/>
            <person name="Martin F.M."/>
        </authorList>
    </citation>
    <scope>NUCLEOTIDE SEQUENCE [LARGE SCALE GENOMIC DNA]</scope>
    <source>
        <strain evidence="2 3">DAOM 194757</strain>
    </source>
</reference>
<protein>
    <submittedName>
        <fullName evidence="2">P-loop containing nucleoside triphosphate hydrolase protein</fullName>
    </submittedName>
</protein>
<evidence type="ECO:0000313" key="2">
    <source>
        <dbReference type="EMBL" id="RIB03625.1"/>
    </source>
</evidence>
<dbReference type="InterPro" id="IPR027417">
    <property type="entry name" value="P-loop_NTPase"/>
</dbReference>
<dbReference type="Pfam" id="PF01637">
    <property type="entry name" value="ATPase_2"/>
    <property type="match status" value="1"/>
</dbReference>
<dbReference type="InterPro" id="IPR011579">
    <property type="entry name" value="ATPase_dom"/>
</dbReference>
<dbReference type="PANTHER" id="PTHR36168:SF1">
    <property type="entry name" value="ORC1-LIKE AAA ATPASE DOMAIN-CONTAINING PROTEIN"/>
    <property type="match status" value="1"/>
</dbReference>
<dbReference type="GO" id="GO:0005524">
    <property type="term" value="F:ATP binding"/>
    <property type="evidence" value="ECO:0007669"/>
    <property type="project" value="InterPro"/>
</dbReference>
<feature type="domain" description="AAA+ ATPase" evidence="1">
    <location>
        <begin position="115"/>
        <end position="260"/>
    </location>
</feature>
<evidence type="ECO:0000313" key="3">
    <source>
        <dbReference type="Proteomes" id="UP000266673"/>
    </source>
</evidence>
<keyword evidence="3" id="KW-1185">Reference proteome</keyword>
<dbReference type="GO" id="GO:0016787">
    <property type="term" value="F:hydrolase activity"/>
    <property type="evidence" value="ECO:0007669"/>
    <property type="project" value="UniProtKB-KW"/>
</dbReference>
<keyword evidence="2" id="KW-0378">Hydrolase</keyword>
<dbReference type="SUPFAM" id="SSF52540">
    <property type="entry name" value="P-loop containing nucleoside triphosphate hydrolases"/>
    <property type="match status" value="1"/>
</dbReference>
<dbReference type="InterPro" id="IPR003593">
    <property type="entry name" value="AAA+_ATPase"/>
</dbReference>
<evidence type="ECO:0000259" key="1">
    <source>
        <dbReference type="SMART" id="SM00382"/>
    </source>
</evidence>
<name>A0A397U023_9GLOM</name>
<dbReference type="PANTHER" id="PTHR36168">
    <property type="entry name" value="CHROMOSOME 1, WHOLE GENOME SHOTGUN SEQUENCE"/>
    <property type="match status" value="1"/>
</dbReference>
<dbReference type="EMBL" id="QKWP01002358">
    <property type="protein sequence ID" value="RIB03625.1"/>
    <property type="molecule type" value="Genomic_DNA"/>
</dbReference>
<dbReference type="SMART" id="SM00382">
    <property type="entry name" value="AAA"/>
    <property type="match status" value="1"/>
</dbReference>
<accession>A0A397U023</accession>